<dbReference type="InterPro" id="IPR050263">
    <property type="entry name" value="Bact_Fimbrial_Adh_Pro"/>
</dbReference>
<dbReference type="PANTHER" id="PTHR33420">
    <property type="entry name" value="FIMBRIAL SUBUNIT ELFA-RELATED"/>
    <property type="match status" value="1"/>
</dbReference>
<keyword evidence="3 5" id="KW-0732">Signal</keyword>
<evidence type="ECO:0000256" key="5">
    <source>
        <dbReference type="SAM" id="SignalP"/>
    </source>
</evidence>
<reference evidence="6 7" key="1">
    <citation type="submission" date="2015-11" db="EMBL/GenBank/DDBJ databases">
        <title>Expanding the genomic diversity of Burkholderia species for the development of highly accurate diagnostics.</title>
        <authorList>
            <person name="Sahl J."/>
            <person name="Keim P."/>
            <person name="Wagner D."/>
        </authorList>
    </citation>
    <scope>NUCLEOTIDE SEQUENCE [LARGE SCALE GENOMIC DNA]</scope>
    <source>
        <strain evidence="6 7">MSMB1808WGS</strain>
    </source>
</reference>
<dbReference type="SUPFAM" id="SSF49401">
    <property type="entry name" value="Bacterial adhesins"/>
    <property type="match status" value="1"/>
</dbReference>
<keyword evidence="4" id="KW-0281">Fimbrium</keyword>
<dbReference type="GO" id="GO:0007155">
    <property type="term" value="P:cell adhesion"/>
    <property type="evidence" value="ECO:0007669"/>
    <property type="project" value="InterPro"/>
</dbReference>
<accession>A0AAW3N1V5</accession>
<evidence type="ECO:0000313" key="6">
    <source>
        <dbReference type="EMBL" id="KVQ03585.1"/>
    </source>
</evidence>
<keyword evidence="7" id="KW-1185">Reference proteome</keyword>
<dbReference type="Gene3D" id="2.60.40.1090">
    <property type="entry name" value="Fimbrial-type adhesion domain"/>
    <property type="match status" value="1"/>
</dbReference>
<evidence type="ECO:0000313" key="7">
    <source>
        <dbReference type="Proteomes" id="UP000056453"/>
    </source>
</evidence>
<dbReference type="GO" id="GO:0009289">
    <property type="term" value="C:pilus"/>
    <property type="evidence" value="ECO:0007669"/>
    <property type="project" value="UniProtKB-SubCell"/>
</dbReference>
<dbReference type="InterPro" id="IPR039458">
    <property type="entry name" value="FimA-like"/>
</dbReference>
<sequence>MQIKKAAAALPLLLIAAGATISTTAHASDGTISFDGKVIASTCKVDGESNGNFTVNLPPVSTTALAAVGNVAGRTPFSLSLSGCTVGEGNPVKVGVVFEPGANVDQSTGRLTLDKGTGKAQGIQLNVLDAQQQRIQVGLSTTGDAPQSADICSDGKAKLDYFTEYYASGAVTAGDVNSRVEYSLIYQ</sequence>
<dbReference type="Pfam" id="PF16970">
    <property type="entry name" value="FimA"/>
    <property type="match status" value="1"/>
</dbReference>
<organism evidence="6 7">
    <name type="scientific">Burkholderia ubonensis</name>
    <dbReference type="NCBI Taxonomy" id="101571"/>
    <lineage>
        <taxon>Bacteria</taxon>
        <taxon>Pseudomonadati</taxon>
        <taxon>Pseudomonadota</taxon>
        <taxon>Betaproteobacteria</taxon>
        <taxon>Burkholderiales</taxon>
        <taxon>Burkholderiaceae</taxon>
        <taxon>Burkholderia</taxon>
        <taxon>Burkholderia cepacia complex</taxon>
    </lineage>
</organism>
<proteinExistence type="inferred from homology"/>
<comment type="subcellular location">
    <subcellularLocation>
        <location evidence="1">Fimbrium</location>
    </subcellularLocation>
</comment>
<comment type="similarity">
    <text evidence="2">Belongs to the fimbrial protein family.</text>
</comment>
<dbReference type="EMBL" id="LPBJ01000010">
    <property type="protein sequence ID" value="KVQ03585.1"/>
    <property type="molecule type" value="Genomic_DNA"/>
</dbReference>
<dbReference type="RefSeq" id="WP_059952497.1">
    <property type="nucleotide sequence ID" value="NZ_LPBJ01000010.1"/>
</dbReference>
<dbReference type="InterPro" id="IPR036937">
    <property type="entry name" value="Adhesion_dom_fimbrial_sf"/>
</dbReference>
<evidence type="ECO:0000256" key="1">
    <source>
        <dbReference type="ARBA" id="ARBA00004561"/>
    </source>
</evidence>
<gene>
    <name evidence="6" type="ORF">WJ96_28510</name>
</gene>
<comment type="caution">
    <text evidence="6">The sequence shown here is derived from an EMBL/GenBank/DDBJ whole genome shotgun (WGS) entry which is preliminary data.</text>
</comment>
<dbReference type="InterPro" id="IPR008966">
    <property type="entry name" value="Adhesion_dom_sf"/>
</dbReference>
<evidence type="ECO:0000256" key="2">
    <source>
        <dbReference type="ARBA" id="ARBA00006671"/>
    </source>
</evidence>
<dbReference type="PANTHER" id="PTHR33420:SF3">
    <property type="entry name" value="FIMBRIAL SUBUNIT ELFA"/>
    <property type="match status" value="1"/>
</dbReference>
<dbReference type="Proteomes" id="UP000056453">
    <property type="component" value="Unassembled WGS sequence"/>
</dbReference>
<feature type="signal peptide" evidence="5">
    <location>
        <begin position="1"/>
        <end position="27"/>
    </location>
</feature>
<name>A0AAW3N1V5_9BURK</name>
<feature type="chain" id="PRO_5043755578" evidence="5">
    <location>
        <begin position="28"/>
        <end position="187"/>
    </location>
</feature>
<evidence type="ECO:0000256" key="3">
    <source>
        <dbReference type="ARBA" id="ARBA00022729"/>
    </source>
</evidence>
<evidence type="ECO:0000256" key="4">
    <source>
        <dbReference type="ARBA" id="ARBA00023263"/>
    </source>
</evidence>
<protein>
    <submittedName>
        <fullName evidence="6">Fimbrial protein</fullName>
    </submittedName>
</protein>
<dbReference type="AlphaFoldDB" id="A0AAW3N1V5"/>